<keyword evidence="2" id="KW-1185">Reference proteome</keyword>
<dbReference type="EMBL" id="JASPKY010000166">
    <property type="protein sequence ID" value="KAK9728878.1"/>
    <property type="molecule type" value="Genomic_DNA"/>
</dbReference>
<protein>
    <submittedName>
        <fullName evidence="1">Uncharacterized protein</fullName>
    </submittedName>
</protein>
<organism evidence="1 2">
    <name type="scientific">Popillia japonica</name>
    <name type="common">Japanese beetle</name>
    <dbReference type="NCBI Taxonomy" id="7064"/>
    <lineage>
        <taxon>Eukaryota</taxon>
        <taxon>Metazoa</taxon>
        <taxon>Ecdysozoa</taxon>
        <taxon>Arthropoda</taxon>
        <taxon>Hexapoda</taxon>
        <taxon>Insecta</taxon>
        <taxon>Pterygota</taxon>
        <taxon>Neoptera</taxon>
        <taxon>Endopterygota</taxon>
        <taxon>Coleoptera</taxon>
        <taxon>Polyphaga</taxon>
        <taxon>Scarabaeiformia</taxon>
        <taxon>Scarabaeidae</taxon>
        <taxon>Rutelinae</taxon>
        <taxon>Popillia</taxon>
    </lineage>
</organism>
<gene>
    <name evidence="1" type="ORF">QE152_g16966</name>
</gene>
<name>A0AAW1L666_POPJA</name>
<accession>A0AAW1L666</accession>
<evidence type="ECO:0000313" key="1">
    <source>
        <dbReference type="EMBL" id="KAK9728878.1"/>
    </source>
</evidence>
<dbReference type="Proteomes" id="UP001458880">
    <property type="component" value="Unassembled WGS sequence"/>
</dbReference>
<sequence length="93" mass="10897">MVKSIKQLERWEASVDRGGTNMDKSTYVTETFSDELQSLTHNQLSSARFINLFKYAWFKSGCIENRPPKFQAPAQFCFPKDLRDYHYCTNYVA</sequence>
<reference evidence="1 2" key="1">
    <citation type="journal article" date="2024" name="BMC Genomics">
        <title>De novo assembly and annotation of Popillia japonica's genome with initial clues to its potential as an invasive pest.</title>
        <authorList>
            <person name="Cucini C."/>
            <person name="Boschi S."/>
            <person name="Funari R."/>
            <person name="Cardaioli E."/>
            <person name="Iannotti N."/>
            <person name="Marturano G."/>
            <person name="Paoli F."/>
            <person name="Bruttini M."/>
            <person name="Carapelli A."/>
            <person name="Frati F."/>
            <person name="Nardi F."/>
        </authorList>
    </citation>
    <scope>NUCLEOTIDE SEQUENCE [LARGE SCALE GENOMIC DNA]</scope>
    <source>
        <strain evidence="1">DMR45628</strain>
    </source>
</reference>
<proteinExistence type="predicted"/>
<evidence type="ECO:0000313" key="2">
    <source>
        <dbReference type="Proteomes" id="UP001458880"/>
    </source>
</evidence>
<dbReference type="AlphaFoldDB" id="A0AAW1L666"/>
<comment type="caution">
    <text evidence="1">The sequence shown here is derived from an EMBL/GenBank/DDBJ whole genome shotgun (WGS) entry which is preliminary data.</text>
</comment>